<proteinExistence type="predicted"/>
<accession>A0A7W7RK12</accession>
<dbReference type="AlphaFoldDB" id="A0A7W7RK12"/>
<organism evidence="1 2">
    <name type="scientific">Lipingzhangella halophila</name>
    <dbReference type="NCBI Taxonomy" id="1783352"/>
    <lineage>
        <taxon>Bacteria</taxon>
        <taxon>Bacillati</taxon>
        <taxon>Actinomycetota</taxon>
        <taxon>Actinomycetes</taxon>
        <taxon>Streptosporangiales</taxon>
        <taxon>Nocardiopsidaceae</taxon>
        <taxon>Lipingzhangella</taxon>
    </lineage>
</organism>
<name>A0A7W7RK12_9ACTN</name>
<protein>
    <submittedName>
        <fullName evidence="1">Uncharacterized protein</fullName>
    </submittedName>
</protein>
<evidence type="ECO:0000313" key="2">
    <source>
        <dbReference type="Proteomes" id="UP000523007"/>
    </source>
</evidence>
<dbReference type="Proteomes" id="UP000523007">
    <property type="component" value="Unassembled WGS sequence"/>
</dbReference>
<sequence length="52" mass="5599">MFPLGGGARIEGDCVVILGAEHVPPVTFDAGCTPTRARYVRIASLLRVIVRF</sequence>
<dbReference type="EMBL" id="JACHJT010000001">
    <property type="protein sequence ID" value="MBB4933424.1"/>
    <property type="molecule type" value="Genomic_DNA"/>
</dbReference>
<reference evidence="1 2" key="1">
    <citation type="submission" date="2020-08" db="EMBL/GenBank/DDBJ databases">
        <title>Sequencing the genomes of 1000 actinobacteria strains.</title>
        <authorList>
            <person name="Klenk H.-P."/>
        </authorList>
    </citation>
    <scope>NUCLEOTIDE SEQUENCE [LARGE SCALE GENOMIC DNA]</scope>
    <source>
        <strain evidence="1 2">DSM 102030</strain>
    </source>
</reference>
<comment type="caution">
    <text evidence="1">The sequence shown here is derived from an EMBL/GenBank/DDBJ whole genome shotgun (WGS) entry which is preliminary data.</text>
</comment>
<gene>
    <name evidence="1" type="ORF">F4561_004244</name>
</gene>
<keyword evidence="2" id="KW-1185">Reference proteome</keyword>
<evidence type="ECO:0000313" key="1">
    <source>
        <dbReference type="EMBL" id="MBB4933424.1"/>
    </source>
</evidence>